<accession>A0ABX8HWF6</accession>
<protein>
    <recommendedName>
        <fullName evidence="1">Dermonecrotic toxin N-terminal domain-containing protein</fullName>
    </recommendedName>
</protein>
<name>A0ABX8HWF6_9PSED</name>
<dbReference type="Proteomes" id="UP000683401">
    <property type="component" value="Chromosome"/>
</dbReference>
<feature type="domain" description="Dermonecrotic toxin N-terminal" evidence="1">
    <location>
        <begin position="888"/>
        <end position="1131"/>
    </location>
</feature>
<sequence>MSVTPYFHSEALRQRFQSNLRVAQTERRITDEEFTYLKHLCDTEQATVEQQGSVGLYRPLLGDGSPEPLAMVSTLVIERWVANVRFLYVDTLAEGLRRFADREQLSDYAKEAFSITVDQTPAFELQRLEGEVFEQRMWQVIGHQAQSLRWLAANLQELPLLSQVLGRLLPSKLGNVWSDADLDLHAPLVQVVEQTGGRHAANRETCIGVQSYEQLVLSILVGKALPYGKIYRFMGSKGQLLESIGMSDLDLHMADLEDDYEDLIGHYWNHADAHGLTRRHRFAQALADAFSHRVWILQQNATSTNALTRIVASPLYKVSPVPVSRLSLTVDGRGPYKLASLYLIHLEQGAYALYSPLKGVRLLKSRKALTDLANSPAGRKELLCYLSLNDRDELPVPGAGASLTVDAYPLDKPLFYDCIDAIIGLQERSLVAALKRHCRDESELSAMLDDALDIRALVDGRLPYIGAGGRWLNEPTDFMTTWQSASAPQSSPGTVVTPAQSWGAQLIRAENTLRDISGQRMPVEVFARQALSPYLAALGYPGPHEGQNIRLTWGDQSICLTDRVLESISGSRRTPIPPDCKVQLPTEYQGADGLGAMTTELLEPVVSRIATALQASCPARFEAFYSLPLRIDRTQKQVSQTLRSIREHLLRLELSVARRKRDIPSSLLDLLQNAVDRPLSYMRSGSVDVYAISITLNGKQFLLGVDVAWALQPPDWPLKSLLFWSPFIGLKSMDSREQLQTWLQGRLSDAEWRSKWLTIFPGEDRQWVDKSLAASAIVTVQLERVDGDFLHRMQQDDQHAQGREFAAALRDAGQYRLAPEPFKNSVNLADNNGWLLTWLDFMSIRVHNMLFTSSMPGWLTMAPLYDLERYTELLKEYFRNNDPATDFLAGVPTLQHFARERVLEVLTRDFPGLSLDPDTITVTMTHYAVAPVAPGEIPISVPGATIVQSENLVDFSLNHFSQVQDGVLSISMPSGTPVPVGLSARYVSQLIHDLDVGRHYQTLLAERFDPEKPEYVSRRERFMRQIPPRLLVTAMELKLQGSISQTAFDYLESVLDMPDNTVREPVHGRYIVLRPLALVPRRGMTADKVEGFFLIGPKDQRQGPVLLHIHFSEQFSFREFRDHDHLLAELRVNGPLQELLLSRLEPRLRDRYGNGGLNEAHIPFMAQGSQWIFETTLDRPEKVSLGTAIVEGNALRHLFEAIVQLFGSLSRKQSVTSAEASWAQFVRGMALLSDVALLFVPGRLGALIAMWQSGNLMRESIDAASEMQWAQALSDFTMALGMMVSTRRAEVESMHTRFQLRPETFSWRNSALSAALRLRLSEFEVLDIELSSLQYDGLYNLYKDSKTQNFYAAIEGKVYRVHQVEGSWRITTDTAQGPRIRLDRELKWQLDLELGLRGGTPMPIPSEQAMQQRIDMLITVRAEGMKNIRLYSREEAHKINMARFQALSYLKNALFNVNTPTVHGMARPVQDLLKEFFGVEETTPQMVDYLRTRLTKLYVGLSEPSLAPLSSSRFVIGETKSGHESVAAFVLVGDPRKRLFLNDMFFFPPAYPLRDVLPDNRAFSPNDHFRASTMIHEISHQVCDTVDFAYLDSGAPPVNMLDERLPEWHSYKTQLQLLRDNALSHRTPKPMLFRVATRQGWRGLQPGDGRMFDKMVRLTGKQTLEEAREAFIVDPEVRSRVILDNADSVAMLASQLGRERFS</sequence>
<evidence type="ECO:0000313" key="2">
    <source>
        <dbReference type="EMBL" id="QWU84608.1"/>
    </source>
</evidence>
<dbReference type="Pfam" id="PF20178">
    <property type="entry name" value="ToxA_N"/>
    <property type="match status" value="1"/>
</dbReference>
<reference evidence="3" key="1">
    <citation type="submission" date="2021-06" db="EMBL/GenBank/DDBJ databases">
        <title>Identification of Pseudomonas cichorii causing bacterial leaf black spot of flue-cured tobacco, a new disease in China.</title>
        <authorList>
            <person name="Lu C.-H."/>
        </authorList>
    </citation>
    <scope>NUCLEOTIDE SEQUENCE [LARGE SCALE GENOMIC DNA]</scope>
    <source>
        <strain evidence="3">LJ2</strain>
    </source>
</reference>
<dbReference type="InterPro" id="IPR046673">
    <property type="entry name" value="ToxA_N"/>
</dbReference>
<proteinExistence type="predicted"/>
<keyword evidence="3" id="KW-1185">Reference proteome</keyword>
<evidence type="ECO:0000259" key="1">
    <source>
        <dbReference type="Pfam" id="PF20178"/>
    </source>
</evidence>
<gene>
    <name evidence="2" type="ORF">KQP88_07570</name>
</gene>
<dbReference type="EMBL" id="CP076668">
    <property type="protein sequence ID" value="QWU84608.1"/>
    <property type="molecule type" value="Genomic_DNA"/>
</dbReference>
<dbReference type="RefSeq" id="WP_216705270.1">
    <property type="nucleotide sequence ID" value="NZ_CP076668.1"/>
</dbReference>
<organism evidence="2 3">
    <name type="scientific">Pseudomonas lijiangensis</name>
    <dbReference type="NCBI Taxonomy" id="2995658"/>
    <lineage>
        <taxon>Bacteria</taxon>
        <taxon>Pseudomonadati</taxon>
        <taxon>Pseudomonadota</taxon>
        <taxon>Gammaproteobacteria</taxon>
        <taxon>Pseudomonadales</taxon>
        <taxon>Pseudomonadaceae</taxon>
        <taxon>Pseudomonas</taxon>
    </lineage>
</organism>
<evidence type="ECO:0000313" key="3">
    <source>
        <dbReference type="Proteomes" id="UP000683401"/>
    </source>
</evidence>